<comment type="subunit">
    <text evidence="2">Interacts with HSP90 in an ATP-dependent manner.</text>
</comment>
<gene>
    <name evidence="5" type="ORF">CQW23_22234</name>
</gene>
<dbReference type="SUPFAM" id="SSF49764">
    <property type="entry name" value="HSP20-like chaperones"/>
    <property type="match status" value="1"/>
</dbReference>
<dbReference type="CDD" id="cd06465">
    <property type="entry name" value="p23_hB-ind1_like"/>
    <property type="match status" value="1"/>
</dbReference>
<dbReference type="GO" id="GO:0051131">
    <property type="term" value="P:chaperone-mediated protein complex assembly"/>
    <property type="evidence" value="ECO:0007669"/>
    <property type="project" value="TreeGrafter"/>
</dbReference>
<keyword evidence="2" id="KW-0963">Cytoplasm</keyword>
<dbReference type="GO" id="GO:0051087">
    <property type="term" value="F:protein-folding chaperone binding"/>
    <property type="evidence" value="ECO:0007669"/>
    <property type="project" value="UniProtKB-ARBA"/>
</dbReference>
<dbReference type="GO" id="GO:0005634">
    <property type="term" value="C:nucleus"/>
    <property type="evidence" value="ECO:0007669"/>
    <property type="project" value="UniProtKB-SubCell"/>
</dbReference>
<dbReference type="Pfam" id="PF04969">
    <property type="entry name" value="CS"/>
    <property type="match status" value="1"/>
</dbReference>
<name>A0A2G2W0C0_CAPBA</name>
<reference evidence="6" key="2">
    <citation type="journal article" date="2017" name="J. Anim. Genet.">
        <title>Multiple reference genome sequences of hot pepper reveal the massive evolution of plant disease resistance genes by retroduplication.</title>
        <authorList>
            <person name="Kim S."/>
            <person name="Park J."/>
            <person name="Yeom S.-I."/>
            <person name="Kim Y.-M."/>
            <person name="Seo E."/>
            <person name="Kim K.-T."/>
            <person name="Kim M.-S."/>
            <person name="Lee J.M."/>
            <person name="Cheong K."/>
            <person name="Shin H.-S."/>
            <person name="Kim S.-B."/>
            <person name="Han K."/>
            <person name="Lee J."/>
            <person name="Park M."/>
            <person name="Lee H.-A."/>
            <person name="Lee H.-Y."/>
            <person name="Lee Y."/>
            <person name="Oh S."/>
            <person name="Lee J.H."/>
            <person name="Choi E."/>
            <person name="Choi E."/>
            <person name="Lee S.E."/>
            <person name="Jeon J."/>
            <person name="Kim H."/>
            <person name="Choi G."/>
            <person name="Song H."/>
            <person name="Lee J."/>
            <person name="Lee S.-C."/>
            <person name="Kwon J.-K."/>
            <person name="Lee H.-Y."/>
            <person name="Koo N."/>
            <person name="Hong Y."/>
            <person name="Kim R.W."/>
            <person name="Kang W.-H."/>
            <person name="Huh J.H."/>
            <person name="Kang B.-C."/>
            <person name="Yang T.-J."/>
            <person name="Lee Y.-H."/>
            <person name="Bennetzen J.L."/>
            <person name="Choi D."/>
        </authorList>
    </citation>
    <scope>NUCLEOTIDE SEQUENCE [LARGE SCALE GENOMIC DNA]</scope>
    <source>
        <strain evidence="6">cv. PBC81</strain>
    </source>
</reference>
<dbReference type="GO" id="GO:0101031">
    <property type="term" value="C:protein folding chaperone complex"/>
    <property type="evidence" value="ECO:0007669"/>
    <property type="project" value="UniProtKB-ARBA"/>
</dbReference>
<dbReference type="GO" id="GO:0051879">
    <property type="term" value="F:Hsp90 protein binding"/>
    <property type="evidence" value="ECO:0007669"/>
    <property type="project" value="UniProtKB-UniRule"/>
</dbReference>
<dbReference type="STRING" id="33114.A0A2G2W0C0"/>
<evidence type="ECO:0000259" key="4">
    <source>
        <dbReference type="PROSITE" id="PS51203"/>
    </source>
</evidence>
<evidence type="ECO:0000256" key="3">
    <source>
        <dbReference type="SAM" id="MobiDB-lite"/>
    </source>
</evidence>
<dbReference type="AlphaFoldDB" id="A0A2G2W0C0"/>
<dbReference type="PROSITE" id="PS51203">
    <property type="entry name" value="CS"/>
    <property type="match status" value="1"/>
</dbReference>
<comment type="function">
    <text evidence="2">Acts as a co-chaperone for HSP90.</text>
</comment>
<evidence type="ECO:0000256" key="2">
    <source>
        <dbReference type="RuleBase" id="RU369032"/>
    </source>
</evidence>
<dbReference type="EMBL" id="MLFT02000009">
    <property type="protein sequence ID" value="PHT38661.1"/>
    <property type="molecule type" value="Genomic_DNA"/>
</dbReference>
<comment type="similarity">
    <text evidence="1 2">Belongs to the p23/wos2 family.</text>
</comment>
<dbReference type="PANTHER" id="PTHR22932:SF22">
    <property type="entry name" value="CO-CHAPERONE PROTEIN P23"/>
    <property type="match status" value="1"/>
</dbReference>
<dbReference type="PANTHER" id="PTHR22932">
    <property type="entry name" value="TELOMERASE-BINDING PROTEIN P23 HSP90 CO-CHAPERONE"/>
    <property type="match status" value="1"/>
</dbReference>
<evidence type="ECO:0000313" key="6">
    <source>
        <dbReference type="Proteomes" id="UP000224567"/>
    </source>
</evidence>
<dbReference type="Proteomes" id="UP000224567">
    <property type="component" value="Unassembled WGS sequence"/>
</dbReference>
<keyword evidence="2" id="KW-0539">Nucleus</keyword>
<accession>A0A2G2W0C0</accession>
<dbReference type="Gene3D" id="2.60.40.790">
    <property type="match status" value="1"/>
</dbReference>
<sequence>MVKIQKKVNENCNLNIEVEDEDENMVEIQNGLHPEVKWAQRPDVVYLTVMLPDAKDPKVNLDPEGIFNFSATAGAGDRPYELKLELQEKVNVEESKISIGVRSIVCVLQKAEPKWWTKLLRGAGKAPHYVKVDWDKWVDEDDEPDAGPGDMDLNSMDFSKFGDMGGMMGGMGGDMAGMMGGMGGMGGMMGGMGGDMGDDLDDSDDEVGTVEMAKLSQILVVPDVSGRTPIQTSGVLFDNFRPPKQDVTKPSAKAAETVDGKPKIEEVTKAGVKKLIAHGSSS</sequence>
<dbReference type="OrthoDB" id="1564555at2759"/>
<dbReference type="GO" id="GO:0009408">
    <property type="term" value="P:response to heat"/>
    <property type="evidence" value="ECO:0007669"/>
    <property type="project" value="UniProtKB-ARBA"/>
</dbReference>
<feature type="domain" description="CS" evidence="4">
    <location>
        <begin position="31"/>
        <end position="120"/>
    </location>
</feature>
<proteinExistence type="inferred from homology"/>
<dbReference type="FunFam" id="2.60.40.790:FF:000013">
    <property type="entry name" value="Very-long-chain (3R)-3-hydroxyacyl-CoA dehydratase"/>
    <property type="match status" value="1"/>
</dbReference>
<dbReference type="GO" id="GO:0006457">
    <property type="term" value="P:protein folding"/>
    <property type="evidence" value="ECO:0007669"/>
    <property type="project" value="TreeGrafter"/>
</dbReference>
<feature type="region of interest" description="Disordered" evidence="3">
    <location>
        <begin position="235"/>
        <end position="260"/>
    </location>
</feature>
<reference evidence="5 6" key="1">
    <citation type="journal article" date="2017" name="Genome Biol.">
        <title>New reference genome sequences of hot pepper reveal the massive evolution of plant disease-resistance genes by retroduplication.</title>
        <authorList>
            <person name="Kim S."/>
            <person name="Park J."/>
            <person name="Yeom S.I."/>
            <person name="Kim Y.M."/>
            <person name="Seo E."/>
            <person name="Kim K.T."/>
            <person name="Kim M.S."/>
            <person name="Lee J.M."/>
            <person name="Cheong K."/>
            <person name="Shin H.S."/>
            <person name="Kim S.B."/>
            <person name="Han K."/>
            <person name="Lee J."/>
            <person name="Park M."/>
            <person name="Lee H.A."/>
            <person name="Lee H.Y."/>
            <person name="Lee Y."/>
            <person name="Oh S."/>
            <person name="Lee J.H."/>
            <person name="Choi E."/>
            <person name="Choi E."/>
            <person name="Lee S.E."/>
            <person name="Jeon J."/>
            <person name="Kim H."/>
            <person name="Choi G."/>
            <person name="Song H."/>
            <person name="Lee J."/>
            <person name="Lee S.C."/>
            <person name="Kwon J.K."/>
            <person name="Lee H.Y."/>
            <person name="Koo N."/>
            <person name="Hong Y."/>
            <person name="Kim R.W."/>
            <person name="Kang W.H."/>
            <person name="Huh J.H."/>
            <person name="Kang B.C."/>
            <person name="Yang T.J."/>
            <person name="Lee Y.H."/>
            <person name="Bennetzen J.L."/>
            <person name="Choi D."/>
        </authorList>
    </citation>
    <scope>NUCLEOTIDE SEQUENCE [LARGE SCALE GENOMIC DNA]</scope>
    <source>
        <strain evidence="6">cv. PBC81</strain>
    </source>
</reference>
<dbReference type="InterPro" id="IPR045250">
    <property type="entry name" value="p23-like"/>
</dbReference>
<protein>
    <recommendedName>
        <fullName evidence="2">Co-chaperone protein p23</fullName>
    </recommendedName>
</protein>
<keyword evidence="6" id="KW-1185">Reference proteome</keyword>
<evidence type="ECO:0000313" key="5">
    <source>
        <dbReference type="EMBL" id="PHT38661.1"/>
    </source>
</evidence>
<dbReference type="InterPro" id="IPR008978">
    <property type="entry name" value="HSP20-like_chaperone"/>
</dbReference>
<evidence type="ECO:0000256" key="1">
    <source>
        <dbReference type="ARBA" id="ARBA00025733"/>
    </source>
</evidence>
<organism evidence="5 6">
    <name type="scientific">Capsicum baccatum</name>
    <name type="common">Peruvian pepper</name>
    <dbReference type="NCBI Taxonomy" id="33114"/>
    <lineage>
        <taxon>Eukaryota</taxon>
        <taxon>Viridiplantae</taxon>
        <taxon>Streptophyta</taxon>
        <taxon>Embryophyta</taxon>
        <taxon>Tracheophyta</taxon>
        <taxon>Spermatophyta</taxon>
        <taxon>Magnoliopsida</taxon>
        <taxon>eudicotyledons</taxon>
        <taxon>Gunneridae</taxon>
        <taxon>Pentapetalae</taxon>
        <taxon>asterids</taxon>
        <taxon>lamiids</taxon>
        <taxon>Solanales</taxon>
        <taxon>Solanaceae</taxon>
        <taxon>Solanoideae</taxon>
        <taxon>Capsiceae</taxon>
        <taxon>Capsicum</taxon>
    </lineage>
</organism>
<dbReference type="GO" id="GO:0005829">
    <property type="term" value="C:cytosol"/>
    <property type="evidence" value="ECO:0007669"/>
    <property type="project" value="TreeGrafter"/>
</dbReference>
<comment type="subcellular location">
    <subcellularLocation>
        <location evidence="2">Cytoplasm</location>
    </subcellularLocation>
    <subcellularLocation>
        <location evidence="2">Nucleus</location>
    </subcellularLocation>
</comment>
<dbReference type="InterPro" id="IPR007052">
    <property type="entry name" value="CS_dom"/>
</dbReference>
<keyword evidence="2" id="KW-0143">Chaperone</keyword>
<comment type="caution">
    <text evidence="5">The sequence shown here is derived from an EMBL/GenBank/DDBJ whole genome shotgun (WGS) entry which is preliminary data.</text>
</comment>